<keyword evidence="1" id="KW-0472">Membrane</keyword>
<organism evidence="2 3">
    <name type="scientific">Leptospira ryugenii</name>
    <dbReference type="NCBI Taxonomy" id="1917863"/>
    <lineage>
        <taxon>Bacteria</taxon>
        <taxon>Pseudomonadati</taxon>
        <taxon>Spirochaetota</taxon>
        <taxon>Spirochaetia</taxon>
        <taxon>Leptospirales</taxon>
        <taxon>Leptospiraceae</taxon>
        <taxon>Leptospira</taxon>
    </lineage>
</organism>
<feature type="transmembrane region" description="Helical" evidence="1">
    <location>
        <begin position="372"/>
        <end position="396"/>
    </location>
</feature>
<dbReference type="SUPFAM" id="SSF82714">
    <property type="entry name" value="Multidrug efflux transporter AcrB TolC docking domain, DN and DC subdomains"/>
    <property type="match status" value="2"/>
</dbReference>
<accession>A0A2P2E5E2</accession>
<feature type="transmembrane region" description="Helical" evidence="1">
    <location>
        <begin position="417"/>
        <end position="438"/>
    </location>
</feature>
<dbReference type="Gene3D" id="3.30.70.1320">
    <property type="entry name" value="Multidrug efflux transporter AcrB pore domain like"/>
    <property type="match status" value="1"/>
</dbReference>
<gene>
    <name evidence="2" type="ORF">LPTSP4_36370</name>
</gene>
<dbReference type="Gene3D" id="3.30.2090.10">
    <property type="entry name" value="Multidrug efflux transporter AcrB TolC docking domain, DN and DC subdomains"/>
    <property type="match status" value="2"/>
</dbReference>
<keyword evidence="1" id="KW-1133">Transmembrane helix</keyword>
<dbReference type="EMBL" id="BFBB01000010">
    <property type="protein sequence ID" value="GBF52099.1"/>
    <property type="molecule type" value="Genomic_DNA"/>
</dbReference>
<keyword evidence="1" id="KW-0812">Transmembrane</keyword>
<feature type="transmembrane region" description="Helical" evidence="1">
    <location>
        <begin position="513"/>
        <end position="533"/>
    </location>
</feature>
<sequence length="1008" mass="112870">MVYAGFCLFGAISIRDIPLSLLPNIDFPQLTIVTAFANSSPEEVENIISKPIAQMTGTIQGVEKVESISREGFSFVNLRFKTGTEMSYALLEVREKLDLIRDLLPTDASKPLISKFDPSKRAFMEIVFSPKGLGDQKKLRSFLRESVKLYFERIDGVALVEISGGFEKEILVEIDPNRMSAYKIQPADLRYLISVNNKNYPAGQLPFGNKELPVRMLGEFTSSLELGNLIIRGDENGANTRLADFSNIIEQYKDRKGFAKFNGEEAVILSLYREPGKNTVKLAKDVSVVLDQVNEAFGGEIQGVTSYDESIFIKESLNGLYMNLILGAILAYIALLIILKNYQSPTILLCAIPVTLLPSFLVFRYLGIGFNMMSLGGLALGIGMLFDSSNVVLSAIERNLPRFKKLEDAIYTGTLEVFSSIFSATATTIIVFLPIGFIKSTLGMIFREMALSIVITLSFSLLIAITFIPLTASFLYRFRKEGSSRNPFFYLYNEEALVSLYHKMLGQVMDARFTFFFFLFALFAFSVSLVPFIEKEYMPKIDTGEISVKVTLPQGSSLDTISQYVQYMEDTIKGNKNIRSVISKVGGEEEALRLNPNANTEPNRAELTILLGDEGNVTSESLIKSLREQFPKREGVDISFESKDNILGELLSGKREEVEYHILGDDLQELQEVGKSLKLRLQTNQGITSIKLGTENKTKEYQINYDQIKMAKYGFTNANVSTYVKIALKGLVSSEIQSGGVGLPIRLSMKKQSSDSIDKIKQLTILAPNGENVYLDQFVNFKIKDTEADIYRIGNQRVNEINIGIDESFRNIKREIDTIIKNFKRNSNIQIRPSGEKEKLDESLQEVFAAFLLAILLIFMLLSGQFESYRISFVMLSTIPLIFIGTFPALIISGKSLNISSFMGFILLMGVVVDNASLYYEYFHLFLDELKDPEKALYQATKTVLRPILMNNSTTILGMLPIVLALSKGSEFQAPLGIVVVFGLLTSVLLSLFVIPILFYILERRKVN</sequence>
<dbReference type="InterPro" id="IPR001036">
    <property type="entry name" value="Acrflvin-R"/>
</dbReference>
<feature type="transmembrane region" description="Helical" evidence="1">
    <location>
        <begin position="978"/>
        <end position="1002"/>
    </location>
</feature>
<dbReference type="SUPFAM" id="SSF82693">
    <property type="entry name" value="Multidrug efflux transporter AcrB pore domain, PN1, PN2, PC1 and PC2 subdomains"/>
    <property type="match status" value="3"/>
</dbReference>
<feature type="transmembrane region" description="Helical" evidence="1">
    <location>
        <begin position="944"/>
        <end position="966"/>
    </location>
</feature>
<feature type="transmembrane region" description="Helical" evidence="1">
    <location>
        <begin position="346"/>
        <end position="366"/>
    </location>
</feature>
<dbReference type="GO" id="GO:0042910">
    <property type="term" value="F:xenobiotic transmembrane transporter activity"/>
    <property type="evidence" value="ECO:0007669"/>
    <property type="project" value="TreeGrafter"/>
</dbReference>
<feature type="transmembrane region" description="Helical" evidence="1">
    <location>
        <begin position="450"/>
        <end position="476"/>
    </location>
</feature>
<dbReference type="Gene3D" id="3.30.70.1430">
    <property type="entry name" value="Multidrug efflux transporter AcrB pore domain"/>
    <property type="match status" value="2"/>
</dbReference>
<feature type="transmembrane region" description="Helical" evidence="1">
    <location>
        <begin position="873"/>
        <end position="893"/>
    </location>
</feature>
<dbReference type="Proteomes" id="UP000245133">
    <property type="component" value="Unassembled WGS sequence"/>
</dbReference>
<name>A0A2P2E5E2_9LEPT</name>
<dbReference type="InterPro" id="IPR027463">
    <property type="entry name" value="AcrB_DN_DC_subdom"/>
</dbReference>
<evidence type="ECO:0000313" key="3">
    <source>
        <dbReference type="Proteomes" id="UP000245133"/>
    </source>
</evidence>
<dbReference type="PANTHER" id="PTHR32063">
    <property type="match status" value="1"/>
</dbReference>
<dbReference type="Gene3D" id="3.30.70.1440">
    <property type="entry name" value="Multidrug efflux transporter AcrB pore domain"/>
    <property type="match status" value="1"/>
</dbReference>
<dbReference type="GO" id="GO:0005886">
    <property type="term" value="C:plasma membrane"/>
    <property type="evidence" value="ECO:0007669"/>
    <property type="project" value="TreeGrafter"/>
</dbReference>
<proteinExistence type="predicted"/>
<keyword evidence="3" id="KW-1185">Reference proteome</keyword>
<evidence type="ECO:0000313" key="2">
    <source>
        <dbReference type="EMBL" id="GBF52099.1"/>
    </source>
</evidence>
<protein>
    <submittedName>
        <fullName evidence="2">RND transporter, Hydrophobe/Amphiphile Efflux-1 (HAE1)/Heavy Metal Efflux (HME) family, permease protein</fullName>
    </submittedName>
</protein>
<dbReference type="PRINTS" id="PR00702">
    <property type="entry name" value="ACRIFLAVINRP"/>
</dbReference>
<feature type="transmembrane region" description="Helical" evidence="1">
    <location>
        <begin position="847"/>
        <end position="866"/>
    </location>
</feature>
<dbReference type="PANTHER" id="PTHR32063:SF0">
    <property type="entry name" value="SWARMING MOTILITY PROTEIN SWRC"/>
    <property type="match status" value="1"/>
</dbReference>
<comment type="caution">
    <text evidence="2">The sequence shown here is derived from an EMBL/GenBank/DDBJ whole genome shotgun (WGS) entry which is preliminary data.</text>
</comment>
<evidence type="ECO:0000256" key="1">
    <source>
        <dbReference type="SAM" id="Phobius"/>
    </source>
</evidence>
<dbReference type="SUPFAM" id="SSF82866">
    <property type="entry name" value="Multidrug efflux transporter AcrB transmembrane domain"/>
    <property type="match status" value="2"/>
</dbReference>
<dbReference type="Gene3D" id="1.20.1640.10">
    <property type="entry name" value="Multidrug efflux transporter AcrB transmembrane domain"/>
    <property type="match status" value="2"/>
</dbReference>
<dbReference type="AlphaFoldDB" id="A0A2P2E5E2"/>
<reference evidence="2 3" key="1">
    <citation type="submission" date="2018-02" db="EMBL/GenBank/DDBJ databases">
        <title>Novel Leptospira species isolated from soil and water in Japan.</title>
        <authorList>
            <person name="Nakao R."/>
            <person name="Masuzawa T."/>
        </authorList>
    </citation>
    <scope>NUCLEOTIDE SEQUENCE [LARGE SCALE GENOMIC DNA]</scope>
    <source>
        <strain evidence="2 3">YH101</strain>
    </source>
</reference>
<feature type="transmembrane region" description="Helical" evidence="1">
    <location>
        <begin position="320"/>
        <end position="339"/>
    </location>
</feature>
<feature type="transmembrane region" description="Helical" evidence="1">
    <location>
        <begin position="899"/>
        <end position="923"/>
    </location>
</feature>
<dbReference type="Pfam" id="PF00873">
    <property type="entry name" value="ACR_tran"/>
    <property type="match status" value="1"/>
</dbReference>